<evidence type="ECO:0000256" key="1">
    <source>
        <dbReference type="SAM" id="MobiDB-lite"/>
    </source>
</evidence>
<comment type="caution">
    <text evidence="2">The sequence shown here is derived from an EMBL/GenBank/DDBJ whole genome shotgun (WGS) entry which is preliminary data.</text>
</comment>
<dbReference type="AlphaFoldDB" id="A0AAV3XJQ5"/>
<dbReference type="Proteomes" id="UP001050975">
    <property type="component" value="Unassembled WGS sequence"/>
</dbReference>
<dbReference type="EMBL" id="BLAY01000095">
    <property type="protein sequence ID" value="GET40642.1"/>
    <property type="molecule type" value="Genomic_DNA"/>
</dbReference>
<sequence>MWGKLKLQPYLQGNDPIILHGLSSRIKYVRLVRRCLNNKTRYYAQLVCEGKPFIKPKNQIGSGVVGLDVGPSTIAVVAEDAARLKLFAPELNPVEKQICRLQQKMERSPRANNPENYNPDFVDAKGKRKKGTVKKGCKKWNESKIYHSTRSAKANLERKLAAHRKSLHGRLVHEILKLGDTIKLEKLDYKA</sequence>
<gene>
    <name evidence="2" type="ORF">MiSe_54530</name>
</gene>
<proteinExistence type="predicted"/>
<accession>A0AAV3XJQ5</accession>
<name>A0AAV3XJQ5_9CYAN</name>
<keyword evidence="3" id="KW-1185">Reference proteome</keyword>
<reference evidence="2" key="1">
    <citation type="submission" date="2019-10" db="EMBL/GenBank/DDBJ databases">
        <title>Draft genome sequece of Microseira wollei NIES-4236.</title>
        <authorList>
            <person name="Yamaguchi H."/>
            <person name="Suzuki S."/>
            <person name="Kawachi M."/>
        </authorList>
    </citation>
    <scope>NUCLEOTIDE SEQUENCE</scope>
    <source>
        <strain evidence="2">NIES-4236</strain>
    </source>
</reference>
<organism evidence="2 3">
    <name type="scientific">Microseira wollei NIES-4236</name>
    <dbReference type="NCBI Taxonomy" id="2530354"/>
    <lineage>
        <taxon>Bacteria</taxon>
        <taxon>Bacillati</taxon>
        <taxon>Cyanobacteriota</taxon>
        <taxon>Cyanophyceae</taxon>
        <taxon>Oscillatoriophycideae</taxon>
        <taxon>Aerosakkonematales</taxon>
        <taxon>Aerosakkonemataceae</taxon>
        <taxon>Microseira</taxon>
    </lineage>
</organism>
<evidence type="ECO:0000313" key="2">
    <source>
        <dbReference type="EMBL" id="GET40642.1"/>
    </source>
</evidence>
<dbReference type="RefSeq" id="WP_226586660.1">
    <property type="nucleotide sequence ID" value="NZ_BLAY01000095.1"/>
</dbReference>
<feature type="region of interest" description="Disordered" evidence="1">
    <location>
        <begin position="105"/>
        <end position="124"/>
    </location>
</feature>
<evidence type="ECO:0000313" key="3">
    <source>
        <dbReference type="Proteomes" id="UP001050975"/>
    </source>
</evidence>
<protein>
    <submittedName>
        <fullName evidence="2">Transposase, IS608 family protein</fullName>
    </submittedName>
</protein>